<gene>
    <name evidence="3" type="ORF">SAMN06265173_13711</name>
</gene>
<evidence type="ECO:0000256" key="1">
    <source>
        <dbReference type="ARBA" id="ARBA00006987"/>
    </source>
</evidence>
<dbReference type="EMBL" id="FXTO01000037">
    <property type="protein sequence ID" value="SMO97537.1"/>
    <property type="molecule type" value="Genomic_DNA"/>
</dbReference>
<dbReference type="Gene3D" id="3.40.190.10">
    <property type="entry name" value="Periplasmic binding protein-like II"/>
    <property type="match status" value="1"/>
</dbReference>
<dbReference type="PANTHER" id="PTHR42928">
    <property type="entry name" value="TRICARBOXYLATE-BINDING PROTEIN"/>
    <property type="match status" value="1"/>
</dbReference>
<evidence type="ECO:0000256" key="2">
    <source>
        <dbReference type="SAM" id="SignalP"/>
    </source>
</evidence>
<keyword evidence="4" id="KW-1185">Reference proteome</keyword>
<organism evidence="3 4">
    <name type="scientific">Thalassovita litoralis</name>
    <dbReference type="NCBI Taxonomy" id="1010611"/>
    <lineage>
        <taxon>Bacteria</taxon>
        <taxon>Pseudomonadati</taxon>
        <taxon>Pseudomonadota</taxon>
        <taxon>Alphaproteobacteria</taxon>
        <taxon>Rhodobacterales</taxon>
        <taxon>Roseobacteraceae</taxon>
        <taxon>Thalassovita</taxon>
    </lineage>
</organism>
<dbReference type="Gene3D" id="3.40.190.150">
    <property type="entry name" value="Bordetella uptake gene, domain 1"/>
    <property type="match status" value="1"/>
</dbReference>
<evidence type="ECO:0000313" key="4">
    <source>
        <dbReference type="Proteomes" id="UP000316030"/>
    </source>
</evidence>
<name>A0A521FMX4_9RHOB</name>
<sequence>MKRVLKAAVAAIGLVAFSGGAMAADWTPPGPIKLMIAFAAGGGADTQARLIAEDIETKLGWKFIPEQVTGKGGMNLAMALKDQPNDGTVIGMVVTETLGYNMLAANAGVTPEDFTAISTTAGFQMGIVSQSSKGWADFNDVIKAAKSGQDIRFGVMSPKLADIAYLLGKAQGVDFNIVSGKGGKAVMNGVMAGDMDLGFMAGIQAKGVAAGDLVNLASALSTPLKQTPDAPLMSDFGVEFNADGYFALIGPKGMPTEVRDAIAAAVIDAITGEGNKSAAMITKAFGEPATISGDALQSLVQADYDAAGRLMKAASE</sequence>
<dbReference type="InterPro" id="IPR042100">
    <property type="entry name" value="Bug_dom1"/>
</dbReference>
<dbReference type="PANTHER" id="PTHR42928:SF5">
    <property type="entry name" value="BLR1237 PROTEIN"/>
    <property type="match status" value="1"/>
</dbReference>
<keyword evidence="3" id="KW-0675">Receptor</keyword>
<dbReference type="InterPro" id="IPR005064">
    <property type="entry name" value="BUG"/>
</dbReference>
<dbReference type="RefSeq" id="WP_142494731.1">
    <property type="nucleotide sequence ID" value="NZ_FXTO01000037.1"/>
</dbReference>
<dbReference type="Pfam" id="PF03401">
    <property type="entry name" value="TctC"/>
    <property type="match status" value="1"/>
</dbReference>
<dbReference type="Proteomes" id="UP000316030">
    <property type="component" value="Unassembled WGS sequence"/>
</dbReference>
<comment type="similarity">
    <text evidence="1">Belongs to the UPF0065 (bug) family.</text>
</comment>
<feature type="signal peptide" evidence="2">
    <location>
        <begin position="1"/>
        <end position="23"/>
    </location>
</feature>
<evidence type="ECO:0000313" key="3">
    <source>
        <dbReference type="EMBL" id="SMO97537.1"/>
    </source>
</evidence>
<protein>
    <submittedName>
        <fullName evidence="3">Tripartite-type tricarboxylate transporter, receptor component TctC</fullName>
    </submittedName>
</protein>
<accession>A0A521FMX4</accession>
<reference evidence="3 4" key="1">
    <citation type="submission" date="2017-05" db="EMBL/GenBank/DDBJ databases">
        <authorList>
            <person name="Varghese N."/>
            <person name="Submissions S."/>
        </authorList>
    </citation>
    <scope>NUCLEOTIDE SEQUENCE [LARGE SCALE GENOMIC DNA]</scope>
    <source>
        <strain evidence="3 4">DSM 29506</strain>
    </source>
</reference>
<proteinExistence type="inferred from homology"/>
<feature type="chain" id="PRO_5021745339" evidence="2">
    <location>
        <begin position="24"/>
        <end position="316"/>
    </location>
</feature>
<keyword evidence="2" id="KW-0732">Signal</keyword>
<dbReference type="AlphaFoldDB" id="A0A521FMX4"/>
<dbReference type="OrthoDB" id="8443386at2"/>